<comment type="caution">
    <text evidence="1">The sequence shown here is derived from an EMBL/GenBank/DDBJ whole genome shotgun (WGS) entry which is preliminary data.</text>
</comment>
<keyword evidence="2" id="KW-1185">Reference proteome</keyword>
<evidence type="ECO:0000313" key="1">
    <source>
        <dbReference type="EMBL" id="MBS2546184.1"/>
    </source>
</evidence>
<name>A0ABS5KKD8_9ACTN</name>
<proteinExistence type="predicted"/>
<reference evidence="1 2" key="1">
    <citation type="submission" date="2020-02" db="EMBL/GenBank/DDBJ databases">
        <title>Acidophilic actinobacteria isolated from forest soil.</title>
        <authorList>
            <person name="Golinska P."/>
        </authorList>
    </citation>
    <scope>NUCLEOTIDE SEQUENCE [LARGE SCALE GENOMIC DNA]</scope>
    <source>
        <strain evidence="1 2">NL8</strain>
    </source>
</reference>
<evidence type="ECO:0000313" key="2">
    <source>
        <dbReference type="Proteomes" id="UP000730482"/>
    </source>
</evidence>
<protein>
    <submittedName>
        <fullName evidence="1">Uncharacterized protein</fullName>
    </submittedName>
</protein>
<dbReference type="EMBL" id="JAAFYZ010000010">
    <property type="protein sequence ID" value="MBS2546184.1"/>
    <property type="molecule type" value="Genomic_DNA"/>
</dbReference>
<gene>
    <name evidence="1" type="ORF">KGQ19_04815</name>
</gene>
<sequence length="147" mass="16373">MSPQDSGREFVSVPVPAEHVMDVYAFLARLGADQTKVSANAARRYDAWTVEELARLAATDLPSIKTIAEVMNHLAAAPGKKYPMAGLVSMVAVERNQLQGRLSALSRHLNAHYEGIGWPFDWSEDSNGEFHYWMDDEIAAKWKQARA</sequence>
<accession>A0ABS5KKD8</accession>
<dbReference type="Proteomes" id="UP000730482">
    <property type="component" value="Unassembled WGS sequence"/>
</dbReference>
<organism evidence="1 2">
    <name type="scientific">Catenulispora pinistramenti</name>
    <dbReference type="NCBI Taxonomy" id="2705254"/>
    <lineage>
        <taxon>Bacteria</taxon>
        <taxon>Bacillati</taxon>
        <taxon>Actinomycetota</taxon>
        <taxon>Actinomycetes</taxon>
        <taxon>Catenulisporales</taxon>
        <taxon>Catenulisporaceae</taxon>
        <taxon>Catenulispora</taxon>
    </lineage>
</organism>
<dbReference type="RefSeq" id="WP_212007835.1">
    <property type="nucleotide sequence ID" value="NZ_JAAFYZ010000010.1"/>
</dbReference>